<protein>
    <submittedName>
        <fullName evidence="7">Beta-propeller fold lactonase family protein</fullName>
    </submittedName>
</protein>
<dbReference type="GO" id="GO:0020037">
    <property type="term" value="F:heme binding"/>
    <property type="evidence" value="ECO:0007669"/>
    <property type="project" value="InterPro"/>
</dbReference>
<dbReference type="Gene3D" id="1.10.760.10">
    <property type="entry name" value="Cytochrome c-like domain"/>
    <property type="match status" value="2"/>
</dbReference>
<keyword evidence="8" id="KW-1185">Reference proteome</keyword>
<keyword evidence="3 4" id="KW-0408">Iron</keyword>
<proteinExistence type="predicted"/>
<dbReference type="PANTHER" id="PTHR47197:SF3">
    <property type="entry name" value="DIHYDRO-HEME D1 DEHYDROGENASE"/>
    <property type="match status" value="1"/>
</dbReference>
<evidence type="ECO:0000256" key="5">
    <source>
        <dbReference type="SAM" id="SignalP"/>
    </source>
</evidence>
<evidence type="ECO:0000259" key="6">
    <source>
        <dbReference type="PROSITE" id="PS51007"/>
    </source>
</evidence>
<dbReference type="SUPFAM" id="SSF50969">
    <property type="entry name" value="YVTN repeat-like/Quinoprotein amine dehydrogenase"/>
    <property type="match status" value="1"/>
</dbReference>
<evidence type="ECO:0000313" key="7">
    <source>
        <dbReference type="EMBL" id="QVL31987.1"/>
    </source>
</evidence>
<dbReference type="PROSITE" id="PS51007">
    <property type="entry name" value="CYTC"/>
    <property type="match status" value="1"/>
</dbReference>
<dbReference type="Pfam" id="PF10282">
    <property type="entry name" value="Lactonase"/>
    <property type="match status" value="1"/>
</dbReference>
<evidence type="ECO:0000313" key="8">
    <source>
        <dbReference type="Proteomes" id="UP000676194"/>
    </source>
</evidence>
<name>A0A8E6EV08_9BACT</name>
<dbReference type="KEGG" id="tsph:KIH39_24655"/>
<feature type="domain" description="Cytochrome c" evidence="6">
    <location>
        <begin position="485"/>
        <end position="597"/>
    </location>
</feature>
<dbReference type="AlphaFoldDB" id="A0A8E6EV08"/>
<gene>
    <name evidence="7" type="ORF">KIH39_24655</name>
</gene>
<dbReference type="InterPro" id="IPR051200">
    <property type="entry name" value="Host-pathogen_enzymatic-act"/>
</dbReference>
<accession>A0A8E6EV08</accession>
<dbReference type="Proteomes" id="UP000676194">
    <property type="component" value="Chromosome"/>
</dbReference>
<dbReference type="EMBL" id="CP074694">
    <property type="protein sequence ID" value="QVL31987.1"/>
    <property type="molecule type" value="Genomic_DNA"/>
</dbReference>
<feature type="signal peptide" evidence="5">
    <location>
        <begin position="1"/>
        <end position="18"/>
    </location>
</feature>
<keyword evidence="1 4" id="KW-0349">Heme</keyword>
<keyword evidence="5" id="KW-0732">Signal</keyword>
<dbReference type="InterPro" id="IPR036909">
    <property type="entry name" value="Cyt_c-like_dom_sf"/>
</dbReference>
<dbReference type="SUPFAM" id="SSF46626">
    <property type="entry name" value="Cytochrome c"/>
    <property type="match status" value="2"/>
</dbReference>
<evidence type="ECO:0000256" key="3">
    <source>
        <dbReference type="ARBA" id="ARBA00023004"/>
    </source>
</evidence>
<dbReference type="RefSeq" id="WP_213496519.1">
    <property type="nucleotide sequence ID" value="NZ_CP074694.1"/>
</dbReference>
<evidence type="ECO:0000256" key="4">
    <source>
        <dbReference type="PROSITE-ProRule" id="PRU00433"/>
    </source>
</evidence>
<feature type="chain" id="PRO_5034807543" evidence="5">
    <location>
        <begin position="19"/>
        <end position="616"/>
    </location>
</feature>
<dbReference type="Gene3D" id="2.130.10.10">
    <property type="entry name" value="YVTN repeat-like/Quinoprotein amine dehydrogenase"/>
    <property type="match status" value="2"/>
</dbReference>
<dbReference type="InterPro" id="IPR019405">
    <property type="entry name" value="Lactonase_7-beta_prop"/>
</dbReference>
<evidence type="ECO:0000256" key="1">
    <source>
        <dbReference type="ARBA" id="ARBA00022617"/>
    </source>
</evidence>
<dbReference type="InterPro" id="IPR015943">
    <property type="entry name" value="WD40/YVTN_repeat-like_dom_sf"/>
</dbReference>
<dbReference type="GO" id="GO:0046872">
    <property type="term" value="F:metal ion binding"/>
    <property type="evidence" value="ECO:0007669"/>
    <property type="project" value="UniProtKB-KW"/>
</dbReference>
<dbReference type="NCBIfam" id="TIGR02276">
    <property type="entry name" value="beta_rpt_yvtn"/>
    <property type="match status" value="1"/>
</dbReference>
<dbReference type="GO" id="GO:0009055">
    <property type="term" value="F:electron transfer activity"/>
    <property type="evidence" value="ECO:0007669"/>
    <property type="project" value="InterPro"/>
</dbReference>
<sequence>MRFFLLMTLLALPTSLFAGSSNSLMDVRADGSRLVVANTDNDSITVVDLKTRKAAPELKVGSHPEGAAWVANTPLVVVTLNGESAIAFVDTQKSEVTKLKTEFEPYGVVVSKDGLTAYVTHDYPGKLSVINVAERKVSRVISVGEWSRGIALSSDEQKVYITNFYSAELTCVDLKEGKVIDRWLGQSTENLCRHVELHPKRGKAYLSHLRSRVDTFDARGSIFPQLTIADLRPKKNEEDSRRKSLAMDTYNGVYVVANSWEAAITPDGSKIYTLYAGSEEMNVSKILDDDYEELDRIGRVIKLGKNPRAVRVSPDGKEVYVYNTLDFTVSVLAVEGNKKLAEIEVCKPAHSPEWVRGKFLFHTASPPMSGARWVACSSCHPDGHSDHRVWQNPDGLRKTPPLFGLAHTHPLHWSADRDEVQDFEYTIQGKLMRGRGLTSEHTAALKPELETKMSGKSKDLDALAVYTNSFHFNLSPYAAEGKLSPAALRGKELFFNKDVNCASCHSGPYYTDSSLVKPFKLHDVGTSKDDPLEKLGPGYDTPTLLGIYRSAPYLHHGKAKTLMDVLTTFNPKDQHGKTSHLSQLQKEDLVEFLKALPYEKPPQETPNTVPYFEKQK</sequence>
<reference evidence="7" key="1">
    <citation type="submission" date="2021-05" db="EMBL/GenBank/DDBJ databases">
        <title>Complete genome sequence of the cellulolytic planctomycete Telmatocola sphagniphila SP2T and characterization of the first cellulase from planctomycetes.</title>
        <authorList>
            <person name="Rakitin A.L."/>
            <person name="Beletsky A.V."/>
            <person name="Naumoff D.G."/>
            <person name="Kulichevskaya I.S."/>
            <person name="Mardanov A.V."/>
            <person name="Ravin N.V."/>
            <person name="Dedysh S.N."/>
        </authorList>
    </citation>
    <scope>NUCLEOTIDE SEQUENCE</scope>
    <source>
        <strain evidence="7">SP2T</strain>
    </source>
</reference>
<organism evidence="7 8">
    <name type="scientific">Telmatocola sphagniphila</name>
    <dbReference type="NCBI Taxonomy" id="1123043"/>
    <lineage>
        <taxon>Bacteria</taxon>
        <taxon>Pseudomonadati</taxon>
        <taxon>Planctomycetota</taxon>
        <taxon>Planctomycetia</taxon>
        <taxon>Gemmatales</taxon>
        <taxon>Gemmataceae</taxon>
    </lineage>
</organism>
<dbReference type="InterPro" id="IPR011964">
    <property type="entry name" value="YVTN_b-propeller_repeat"/>
</dbReference>
<dbReference type="PANTHER" id="PTHR47197">
    <property type="entry name" value="PROTEIN NIRF"/>
    <property type="match status" value="1"/>
</dbReference>
<dbReference type="InterPro" id="IPR009056">
    <property type="entry name" value="Cyt_c-like_dom"/>
</dbReference>
<evidence type="ECO:0000256" key="2">
    <source>
        <dbReference type="ARBA" id="ARBA00022723"/>
    </source>
</evidence>
<keyword evidence="2 4" id="KW-0479">Metal-binding</keyword>
<dbReference type="InterPro" id="IPR011044">
    <property type="entry name" value="Quino_amine_DH_bsu"/>
</dbReference>